<gene>
    <name evidence="1" type="ORF">BV25DRAFT_1765280</name>
</gene>
<organism evidence="1 2">
    <name type="scientific">Artomyces pyxidatus</name>
    <dbReference type="NCBI Taxonomy" id="48021"/>
    <lineage>
        <taxon>Eukaryota</taxon>
        <taxon>Fungi</taxon>
        <taxon>Dikarya</taxon>
        <taxon>Basidiomycota</taxon>
        <taxon>Agaricomycotina</taxon>
        <taxon>Agaricomycetes</taxon>
        <taxon>Russulales</taxon>
        <taxon>Auriscalpiaceae</taxon>
        <taxon>Artomyces</taxon>
    </lineage>
</organism>
<protein>
    <submittedName>
        <fullName evidence="1">Uncharacterized protein</fullName>
    </submittedName>
</protein>
<dbReference type="EMBL" id="MU277202">
    <property type="protein sequence ID" value="KAI0063693.1"/>
    <property type="molecule type" value="Genomic_DNA"/>
</dbReference>
<evidence type="ECO:0000313" key="2">
    <source>
        <dbReference type="Proteomes" id="UP000814140"/>
    </source>
</evidence>
<evidence type="ECO:0000313" key="1">
    <source>
        <dbReference type="EMBL" id="KAI0063693.1"/>
    </source>
</evidence>
<accession>A0ACB8T566</accession>
<dbReference type="Proteomes" id="UP000814140">
    <property type="component" value="Unassembled WGS sequence"/>
</dbReference>
<feature type="non-terminal residue" evidence="1">
    <location>
        <position position="1"/>
    </location>
</feature>
<name>A0ACB8T566_9AGAM</name>
<keyword evidence="2" id="KW-1185">Reference proteome</keyword>
<comment type="caution">
    <text evidence="1">The sequence shown here is derived from an EMBL/GenBank/DDBJ whole genome shotgun (WGS) entry which is preliminary data.</text>
</comment>
<feature type="non-terminal residue" evidence="1">
    <location>
        <position position="138"/>
    </location>
</feature>
<reference evidence="1" key="2">
    <citation type="journal article" date="2022" name="New Phytol.">
        <title>Evolutionary transition to the ectomycorrhizal habit in the genomes of a hyperdiverse lineage of mushroom-forming fungi.</title>
        <authorList>
            <person name="Looney B."/>
            <person name="Miyauchi S."/>
            <person name="Morin E."/>
            <person name="Drula E."/>
            <person name="Courty P.E."/>
            <person name="Kohler A."/>
            <person name="Kuo A."/>
            <person name="LaButti K."/>
            <person name="Pangilinan J."/>
            <person name="Lipzen A."/>
            <person name="Riley R."/>
            <person name="Andreopoulos W."/>
            <person name="He G."/>
            <person name="Johnson J."/>
            <person name="Nolan M."/>
            <person name="Tritt A."/>
            <person name="Barry K.W."/>
            <person name="Grigoriev I.V."/>
            <person name="Nagy L.G."/>
            <person name="Hibbett D."/>
            <person name="Henrissat B."/>
            <person name="Matheny P.B."/>
            <person name="Labbe J."/>
            <person name="Martin F.M."/>
        </authorList>
    </citation>
    <scope>NUCLEOTIDE SEQUENCE</scope>
    <source>
        <strain evidence="1">HHB10654</strain>
    </source>
</reference>
<reference evidence="1" key="1">
    <citation type="submission" date="2021-03" db="EMBL/GenBank/DDBJ databases">
        <authorList>
            <consortium name="DOE Joint Genome Institute"/>
            <person name="Ahrendt S."/>
            <person name="Looney B.P."/>
            <person name="Miyauchi S."/>
            <person name="Morin E."/>
            <person name="Drula E."/>
            <person name="Courty P.E."/>
            <person name="Chicoki N."/>
            <person name="Fauchery L."/>
            <person name="Kohler A."/>
            <person name="Kuo A."/>
            <person name="Labutti K."/>
            <person name="Pangilinan J."/>
            <person name="Lipzen A."/>
            <person name="Riley R."/>
            <person name="Andreopoulos W."/>
            <person name="He G."/>
            <person name="Johnson J."/>
            <person name="Barry K.W."/>
            <person name="Grigoriev I.V."/>
            <person name="Nagy L."/>
            <person name="Hibbett D."/>
            <person name="Henrissat B."/>
            <person name="Matheny P.B."/>
            <person name="Labbe J."/>
            <person name="Martin F."/>
        </authorList>
    </citation>
    <scope>NUCLEOTIDE SEQUENCE</scope>
    <source>
        <strain evidence="1">HHB10654</strain>
    </source>
</reference>
<sequence length="138" mass="16214">EKRAGRRLIRFTRKQEGHRLRVACHPIRPEEYDERAVVISCIYRASTGVSYVTSVDIIYLLQYFVQDQFSVEEKNRIRRNLEGFRPVTISKSRAGSEVFFQQIMEFPMPKPRNIEKDVKVFTWDTLGAALDKIIAKYV</sequence>
<proteinExistence type="predicted"/>